<keyword evidence="1" id="KW-0732">Signal</keyword>
<dbReference type="Proteomes" id="UP001149165">
    <property type="component" value="Unassembled WGS sequence"/>
</dbReference>
<feature type="signal peptide" evidence="1">
    <location>
        <begin position="1"/>
        <end position="23"/>
    </location>
</feature>
<keyword evidence="3" id="KW-1185">Reference proteome</keyword>
<sequence>MLAIYSKLLAATATAMLFSSALACLQISGTAVYGEKFDGTIATVDSGTKTCSGNLNSGDNDIDCASGYSLNYDFTDNDPSKFPITYCNPQNCYSITVPTTGNEVDGWTFDYETFCA</sequence>
<reference evidence="2" key="1">
    <citation type="submission" date="2022-11" db="EMBL/GenBank/DDBJ databases">
        <authorList>
            <person name="Petersen C."/>
        </authorList>
    </citation>
    <scope>NUCLEOTIDE SEQUENCE</scope>
    <source>
        <strain evidence="2">IBT 30069</strain>
    </source>
</reference>
<comment type="caution">
    <text evidence="2">The sequence shown here is derived from an EMBL/GenBank/DDBJ whole genome shotgun (WGS) entry which is preliminary data.</text>
</comment>
<evidence type="ECO:0008006" key="4">
    <source>
        <dbReference type="Google" id="ProtNLM"/>
    </source>
</evidence>
<dbReference type="AlphaFoldDB" id="A0A9W9KI98"/>
<dbReference type="EMBL" id="JAPQKH010000003">
    <property type="protein sequence ID" value="KAJ5106786.1"/>
    <property type="molecule type" value="Genomic_DNA"/>
</dbReference>
<name>A0A9W9KI98_9EURO</name>
<accession>A0A9W9KI98</accession>
<evidence type="ECO:0000256" key="1">
    <source>
        <dbReference type="SAM" id="SignalP"/>
    </source>
</evidence>
<evidence type="ECO:0000313" key="3">
    <source>
        <dbReference type="Proteomes" id="UP001149165"/>
    </source>
</evidence>
<feature type="chain" id="PRO_5040768179" description="Secreted protein" evidence="1">
    <location>
        <begin position="24"/>
        <end position="116"/>
    </location>
</feature>
<gene>
    <name evidence="2" type="ORF">N7456_003461</name>
</gene>
<proteinExistence type="predicted"/>
<dbReference type="OrthoDB" id="3028814at2759"/>
<dbReference type="PROSITE" id="PS51257">
    <property type="entry name" value="PROKAR_LIPOPROTEIN"/>
    <property type="match status" value="1"/>
</dbReference>
<evidence type="ECO:0000313" key="2">
    <source>
        <dbReference type="EMBL" id="KAJ5106786.1"/>
    </source>
</evidence>
<organism evidence="2 3">
    <name type="scientific">Penicillium angulare</name>
    <dbReference type="NCBI Taxonomy" id="116970"/>
    <lineage>
        <taxon>Eukaryota</taxon>
        <taxon>Fungi</taxon>
        <taxon>Dikarya</taxon>
        <taxon>Ascomycota</taxon>
        <taxon>Pezizomycotina</taxon>
        <taxon>Eurotiomycetes</taxon>
        <taxon>Eurotiomycetidae</taxon>
        <taxon>Eurotiales</taxon>
        <taxon>Aspergillaceae</taxon>
        <taxon>Penicillium</taxon>
    </lineage>
</organism>
<reference evidence="2" key="2">
    <citation type="journal article" date="2023" name="IMA Fungus">
        <title>Comparative genomic study of the Penicillium genus elucidates a diverse pangenome and 15 lateral gene transfer events.</title>
        <authorList>
            <person name="Petersen C."/>
            <person name="Sorensen T."/>
            <person name="Nielsen M.R."/>
            <person name="Sondergaard T.E."/>
            <person name="Sorensen J.L."/>
            <person name="Fitzpatrick D.A."/>
            <person name="Frisvad J.C."/>
            <person name="Nielsen K.L."/>
        </authorList>
    </citation>
    <scope>NUCLEOTIDE SEQUENCE</scope>
    <source>
        <strain evidence="2">IBT 30069</strain>
    </source>
</reference>
<protein>
    <recommendedName>
        <fullName evidence="4">Secreted protein</fullName>
    </recommendedName>
</protein>